<evidence type="ECO:0000256" key="1">
    <source>
        <dbReference type="SAM" id="SignalP"/>
    </source>
</evidence>
<gene>
    <name evidence="2" type="ORF">SNAT2548_LOCUS32141</name>
</gene>
<reference evidence="2" key="1">
    <citation type="submission" date="2021-02" db="EMBL/GenBank/DDBJ databases">
        <authorList>
            <person name="Dougan E. K."/>
            <person name="Rhodes N."/>
            <person name="Thang M."/>
            <person name="Chan C."/>
        </authorList>
    </citation>
    <scope>NUCLEOTIDE SEQUENCE</scope>
</reference>
<protein>
    <submittedName>
        <fullName evidence="2">Uncharacterized protein</fullName>
    </submittedName>
</protein>
<organism evidence="2 3">
    <name type="scientific">Symbiodinium natans</name>
    <dbReference type="NCBI Taxonomy" id="878477"/>
    <lineage>
        <taxon>Eukaryota</taxon>
        <taxon>Sar</taxon>
        <taxon>Alveolata</taxon>
        <taxon>Dinophyceae</taxon>
        <taxon>Suessiales</taxon>
        <taxon>Symbiodiniaceae</taxon>
        <taxon>Symbiodinium</taxon>
    </lineage>
</organism>
<evidence type="ECO:0000313" key="2">
    <source>
        <dbReference type="EMBL" id="CAE7566801.1"/>
    </source>
</evidence>
<feature type="chain" id="PRO_5032376195" evidence="1">
    <location>
        <begin position="26"/>
        <end position="106"/>
    </location>
</feature>
<dbReference type="EMBL" id="CAJNDS010002695">
    <property type="protein sequence ID" value="CAE7566801.1"/>
    <property type="molecule type" value="Genomic_DNA"/>
</dbReference>
<sequence>MSMRMVHALFRLLLALLLSTCGAGAAEPEMDYALLRANVVQAYAQQAAEMAETLSVLQSLSADTAATLSRLESACVELGGNDPGSLDVHVKAKGEIARVLGRFKVS</sequence>
<proteinExistence type="predicted"/>
<evidence type="ECO:0000313" key="3">
    <source>
        <dbReference type="Proteomes" id="UP000604046"/>
    </source>
</evidence>
<dbReference type="Proteomes" id="UP000604046">
    <property type="component" value="Unassembled WGS sequence"/>
</dbReference>
<feature type="signal peptide" evidence="1">
    <location>
        <begin position="1"/>
        <end position="25"/>
    </location>
</feature>
<dbReference type="AlphaFoldDB" id="A0A812UIM4"/>
<keyword evidence="1" id="KW-0732">Signal</keyword>
<accession>A0A812UIM4</accession>
<keyword evidence="3" id="KW-1185">Reference proteome</keyword>
<name>A0A812UIM4_9DINO</name>
<comment type="caution">
    <text evidence="2">The sequence shown here is derived from an EMBL/GenBank/DDBJ whole genome shotgun (WGS) entry which is preliminary data.</text>
</comment>